<evidence type="ECO:0000256" key="3">
    <source>
        <dbReference type="ARBA" id="ARBA00022679"/>
    </source>
</evidence>
<evidence type="ECO:0000256" key="7">
    <source>
        <dbReference type="SAM" id="Phobius"/>
    </source>
</evidence>
<evidence type="ECO:0000313" key="9">
    <source>
        <dbReference type="Proteomes" id="UP000051952"/>
    </source>
</evidence>
<dbReference type="AlphaFoldDB" id="A0A0S4JJD2"/>
<dbReference type="GO" id="GO:0016020">
    <property type="term" value="C:membrane"/>
    <property type="evidence" value="ECO:0007669"/>
    <property type="project" value="InterPro"/>
</dbReference>
<keyword evidence="7" id="KW-0472">Membrane</keyword>
<evidence type="ECO:0000256" key="5">
    <source>
        <dbReference type="ARBA" id="ARBA00023316"/>
    </source>
</evidence>
<keyword evidence="9" id="KW-1185">Reference proteome</keyword>
<dbReference type="GO" id="GO:0071555">
    <property type="term" value="P:cell wall organization"/>
    <property type="evidence" value="ECO:0007669"/>
    <property type="project" value="UniProtKB-KW"/>
</dbReference>
<dbReference type="GO" id="GO:0005794">
    <property type="term" value="C:Golgi apparatus"/>
    <property type="evidence" value="ECO:0007669"/>
    <property type="project" value="TreeGrafter"/>
</dbReference>
<evidence type="ECO:0000256" key="4">
    <source>
        <dbReference type="ARBA" id="ARBA00023180"/>
    </source>
</evidence>
<keyword evidence="7" id="KW-1133">Transmembrane helix</keyword>
<dbReference type="InterPro" id="IPR004938">
    <property type="entry name" value="XG_FTase"/>
</dbReference>
<evidence type="ECO:0000313" key="8">
    <source>
        <dbReference type="EMBL" id="CUG90304.1"/>
    </source>
</evidence>
<dbReference type="Proteomes" id="UP000051952">
    <property type="component" value="Unassembled WGS sequence"/>
</dbReference>
<keyword evidence="2 8" id="KW-0328">Glycosyltransferase</keyword>
<keyword evidence="4" id="KW-0325">Glycoprotein</keyword>
<keyword evidence="7" id="KW-0812">Transmembrane</keyword>
<dbReference type="OrthoDB" id="200454at2759"/>
<dbReference type="GO" id="GO:0008107">
    <property type="term" value="F:galactoside 2-alpha-L-fucosyltransferase activity"/>
    <property type="evidence" value="ECO:0007669"/>
    <property type="project" value="InterPro"/>
</dbReference>
<protein>
    <submittedName>
        <fullName evidence="8">Fucosyltransferase, putative</fullName>
    </submittedName>
</protein>
<evidence type="ECO:0000256" key="6">
    <source>
        <dbReference type="SAM" id="MobiDB-lite"/>
    </source>
</evidence>
<dbReference type="GO" id="GO:0042546">
    <property type="term" value="P:cell wall biogenesis"/>
    <property type="evidence" value="ECO:0007669"/>
    <property type="project" value="InterPro"/>
</dbReference>
<keyword evidence="3 8" id="KW-0808">Transferase</keyword>
<reference evidence="9" key="1">
    <citation type="submission" date="2015-09" db="EMBL/GenBank/DDBJ databases">
        <authorList>
            <consortium name="Pathogen Informatics"/>
        </authorList>
    </citation>
    <scope>NUCLEOTIDE SEQUENCE [LARGE SCALE GENOMIC DNA]</scope>
    <source>
        <strain evidence="9">Lake Konstanz</strain>
    </source>
</reference>
<dbReference type="Gene3D" id="3.40.50.11350">
    <property type="match status" value="1"/>
</dbReference>
<dbReference type="EMBL" id="CYKH01001813">
    <property type="protein sequence ID" value="CUG90304.1"/>
    <property type="molecule type" value="Genomic_DNA"/>
</dbReference>
<sequence length="580" mass="65648">MHRNKHNRNRREGLGIVLIVAFFIFLIFYLRFVASHTDEIRRRQRGGNPEAPVSSKSKRLDRQHLIAEDEIEGGLGVEWDLLNRQGRSDEQHQQPSADKSPIEPQHPAPTTTQQPVASTKKPVAVFQPVPRRTFHHNDINLGEHIHSRPLSDAEMFPLRPQKKVSAHATNSVFLQSYRDISENSLDSAFFQSEAHVFSQVPEFAVILRKWQTLNLEMRSGKRPARFVTVHPVGQLCNRLMAITSAAMLAIVTSRGLVVDDSGFYAQSSDLFEEPGFPWVDGALSSLGGHYITNPEGGVWTDTEKLLCMDYAHAYPESHVEMSINQYLVPYITNNPHYRDSIQWLTRGTLDVFYPLSHFLFRPIAAIRSWRDDYVAAHFRGKFVVGLQVRSGSDFTDHFMSAADWKIYRNCAEAVVPDSDDNTPKKEVVYFLATDTENGRKAGVTELQQGSHKRDVLVSTKTFLLSNHPEGVQKALLDLLLLSACDDRISTAWSSYGYFAAGFSGINGNLVVDLPPSQIIAQDGAEQRFMGVAHKSDKRRQCVRLPTHQPCFHKFESWGASKSTCFVKDMFEREMLNGRYC</sequence>
<organism evidence="8 9">
    <name type="scientific">Bodo saltans</name>
    <name type="common">Flagellated protozoan</name>
    <dbReference type="NCBI Taxonomy" id="75058"/>
    <lineage>
        <taxon>Eukaryota</taxon>
        <taxon>Discoba</taxon>
        <taxon>Euglenozoa</taxon>
        <taxon>Kinetoplastea</taxon>
        <taxon>Metakinetoplastina</taxon>
        <taxon>Eubodonida</taxon>
        <taxon>Bodonidae</taxon>
        <taxon>Bodo</taxon>
    </lineage>
</organism>
<comment type="similarity">
    <text evidence="1">Belongs to the glycosyltransferase 37 family.</text>
</comment>
<accession>A0A0S4JJD2</accession>
<dbReference type="PANTHER" id="PTHR31889:SF2">
    <property type="entry name" value="FUCOSYLTRANSFERASE 3"/>
    <property type="match status" value="1"/>
</dbReference>
<feature type="region of interest" description="Disordered" evidence="6">
    <location>
        <begin position="86"/>
        <end position="127"/>
    </location>
</feature>
<proteinExistence type="inferred from homology"/>
<keyword evidence="5" id="KW-0961">Cell wall biogenesis/degradation</keyword>
<dbReference type="VEuPathDB" id="TriTrypDB:BSAL_26040"/>
<evidence type="ECO:0000256" key="2">
    <source>
        <dbReference type="ARBA" id="ARBA00022676"/>
    </source>
</evidence>
<evidence type="ECO:0000256" key="1">
    <source>
        <dbReference type="ARBA" id="ARBA00010481"/>
    </source>
</evidence>
<feature type="transmembrane region" description="Helical" evidence="7">
    <location>
        <begin position="12"/>
        <end position="34"/>
    </location>
</feature>
<name>A0A0S4JJD2_BODSA</name>
<gene>
    <name evidence="8" type="ORF">BSAL_26040</name>
</gene>
<feature type="region of interest" description="Disordered" evidence="6">
    <location>
        <begin position="41"/>
        <end position="62"/>
    </location>
</feature>
<dbReference type="PANTHER" id="PTHR31889">
    <property type="entry name" value="FUCOSYLTRANSFERASE 2-RELATED"/>
    <property type="match status" value="1"/>
</dbReference>
<dbReference type="GO" id="GO:0009969">
    <property type="term" value="P:xyloglucan biosynthetic process"/>
    <property type="evidence" value="ECO:0007669"/>
    <property type="project" value="TreeGrafter"/>
</dbReference>